<organism evidence="8 9">
    <name type="scientific">Sphingosinicella microcystinivorans</name>
    <dbReference type="NCBI Taxonomy" id="335406"/>
    <lineage>
        <taxon>Bacteria</taxon>
        <taxon>Pseudomonadati</taxon>
        <taxon>Pseudomonadota</taxon>
        <taxon>Alphaproteobacteria</taxon>
        <taxon>Sphingomonadales</taxon>
        <taxon>Sphingosinicellaceae</taxon>
        <taxon>Sphingosinicella</taxon>
    </lineage>
</organism>
<comment type="function">
    <text evidence="6">Membrane-associated protein that warps the membrane surface to access and bind aromatic isoprenes with high specificity, including ubiquinone (CoQ) isoprene intermediates and presents them directly to COQ7, therefore facilitating the COQ7-mediated hydroxylase step. Participates in the biosynthesis of coenzyme Q, also named ubiquinone, an essential lipid-soluble electron transporter for aerobic cellular respiration.</text>
</comment>
<keyword evidence="4" id="KW-0809">Transit peptide</keyword>
<dbReference type="PANTHER" id="PTHR21427:SF19">
    <property type="entry name" value="UBIQUINONE BIOSYNTHESIS PROTEIN COQ9, MITOCHONDRIAL"/>
    <property type="match status" value="1"/>
</dbReference>
<accession>A0AAD1G2J5</accession>
<dbReference type="PANTHER" id="PTHR21427">
    <property type="entry name" value="UBIQUINONE BIOSYNTHESIS PROTEIN COQ9, MITOCHONDRIAL"/>
    <property type="match status" value="1"/>
</dbReference>
<proteinExistence type="inferred from homology"/>
<comment type="pathway">
    <text evidence="1">Cofactor biosynthesis; ubiquinone biosynthesis.</text>
</comment>
<protein>
    <recommendedName>
        <fullName evidence="7">COQ9 C-terminal domain-containing protein</fullName>
    </recommendedName>
</protein>
<evidence type="ECO:0000256" key="2">
    <source>
        <dbReference type="ARBA" id="ARBA00010766"/>
    </source>
</evidence>
<reference evidence="8 9" key="1">
    <citation type="submission" date="2018-06" db="EMBL/GenBank/DDBJ databases">
        <title>Complete Genome Sequence of the Microcystin-Degrading Bacterium Sphingosinicella microcystinivorans Strain B-9.</title>
        <authorList>
            <person name="Jin H."/>
            <person name="Nishizawa T."/>
            <person name="Guo Y."/>
            <person name="Nishizawa A."/>
            <person name="Park H."/>
            <person name="Kato H."/>
            <person name="Tsuji K."/>
            <person name="Harada K."/>
        </authorList>
    </citation>
    <scope>NUCLEOTIDE SEQUENCE [LARGE SCALE GENOMIC DNA]</scope>
    <source>
        <strain evidence="8 9">B9</strain>
    </source>
</reference>
<evidence type="ECO:0000313" key="9">
    <source>
        <dbReference type="Proteomes" id="UP000275727"/>
    </source>
</evidence>
<dbReference type="NCBIfam" id="TIGR02396">
    <property type="entry name" value="diverge_rpsU"/>
    <property type="match status" value="1"/>
</dbReference>
<gene>
    <name evidence="8" type="ORF">SmB9_34620</name>
</gene>
<dbReference type="InterPro" id="IPR013718">
    <property type="entry name" value="COQ9_C"/>
</dbReference>
<dbReference type="GO" id="GO:0006744">
    <property type="term" value="P:ubiquinone biosynthetic process"/>
    <property type="evidence" value="ECO:0007669"/>
    <property type="project" value="UniProtKB-KW"/>
</dbReference>
<evidence type="ECO:0000259" key="7">
    <source>
        <dbReference type="Pfam" id="PF08511"/>
    </source>
</evidence>
<name>A0AAD1G2J5_SPHMI</name>
<keyword evidence="5" id="KW-0446">Lipid-binding</keyword>
<evidence type="ECO:0000313" key="8">
    <source>
        <dbReference type="EMBL" id="BBE35804.1"/>
    </source>
</evidence>
<dbReference type="GO" id="GO:0008289">
    <property type="term" value="F:lipid binding"/>
    <property type="evidence" value="ECO:0007669"/>
    <property type="project" value="UniProtKB-KW"/>
</dbReference>
<dbReference type="AlphaFoldDB" id="A0AAD1G2J5"/>
<dbReference type="Gene3D" id="1.10.357.10">
    <property type="entry name" value="Tetracycline Repressor, domain 2"/>
    <property type="match status" value="1"/>
</dbReference>
<evidence type="ECO:0000256" key="4">
    <source>
        <dbReference type="ARBA" id="ARBA00022946"/>
    </source>
</evidence>
<comment type="similarity">
    <text evidence="2">Belongs to the COQ9 family.</text>
</comment>
<sequence length="246" mass="27289">MRQGSAGGARSRADAPARLVYHMIMTETIAPTDMTLDELRPLLVEALLPNVAFDGWSAAALDAAAAAVGIPADRARLVFPGGATEMIDAWILKTDRDMAAEMERRGAAAMKIRDRITTAIRIRIEQARPHKEAVRRAFAVLAQPQNAALSARTLWRSADAMWRAAGDTATDFNHYTKRLSLGGVYGATLLYWLQDESEDDADTFAFLGRRIDTIMQVEKAKMRFREQAANRPRLSRFLGRLRYPAA</sequence>
<dbReference type="EMBL" id="AP018711">
    <property type="protein sequence ID" value="BBE35804.1"/>
    <property type="molecule type" value="Genomic_DNA"/>
</dbReference>
<dbReference type="InterPro" id="IPR012762">
    <property type="entry name" value="Ubiq_biosynth_COQ9"/>
</dbReference>
<evidence type="ECO:0000256" key="3">
    <source>
        <dbReference type="ARBA" id="ARBA00022688"/>
    </source>
</evidence>
<keyword evidence="3" id="KW-0831">Ubiquinone biosynthesis</keyword>
<evidence type="ECO:0000256" key="5">
    <source>
        <dbReference type="ARBA" id="ARBA00023121"/>
    </source>
</evidence>
<dbReference type="KEGG" id="smic:SmB9_34620"/>
<dbReference type="Pfam" id="PF08511">
    <property type="entry name" value="COQ9"/>
    <property type="match status" value="1"/>
</dbReference>
<dbReference type="Proteomes" id="UP000275727">
    <property type="component" value="Chromosome"/>
</dbReference>
<evidence type="ECO:0000256" key="1">
    <source>
        <dbReference type="ARBA" id="ARBA00004749"/>
    </source>
</evidence>
<feature type="domain" description="COQ9 C-terminal" evidence="7">
    <location>
        <begin position="148"/>
        <end position="218"/>
    </location>
</feature>
<evidence type="ECO:0000256" key="6">
    <source>
        <dbReference type="ARBA" id="ARBA00058104"/>
    </source>
</evidence>